<evidence type="ECO:0000256" key="2">
    <source>
        <dbReference type="ARBA" id="ARBA00006474"/>
    </source>
</evidence>
<evidence type="ECO:0000256" key="3">
    <source>
        <dbReference type="ARBA" id="ARBA00022475"/>
    </source>
</evidence>
<feature type="binding site" evidence="13">
    <location>
        <begin position="417"/>
        <end position="424"/>
    </location>
    <ligand>
        <name>ATP</name>
        <dbReference type="ChEBI" id="CHEBI:30616"/>
    </ligand>
</feature>
<evidence type="ECO:0000256" key="10">
    <source>
        <dbReference type="ARBA" id="ARBA00023125"/>
    </source>
</evidence>
<dbReference type="Pfam" id="PF17854">
    <property type="entry name" value="FtsK_alpha"/>
    <property type="match status" value="1"/>
</dbReference>
<dbReference type="GO" id="GO:0005524">
    <property type="term" value="F:ATP binding"/>
    <property type="evidence" value="ECO:0007669"/>
    <property type="project" value="UniProtKB-UniRule"/>
</dbReference>
<evidence type="ECO:0000256" key="12">
    <source>
        <dbReference type="ARBA" id="ARBA00023306"/>
    </source>
</evidence>
<dbReference type="PANTHER" id="PTHR22683:SF41">
    <property type="entry name" value="DNA TRANSLOCASE FTSK"/>
    <property type="match status" value="1"/>
</dbReference>
<keyword evidence="5 14" id="KW-0812">Transmembrane</keyword>
<name>A0A1F4VB33_UNCKA</name>
<dbReference type="Pfam" id="PF01580">
    <property type="entry name" value="FtsK_SpoIIIE"/>
    <property type="match status" value="1"/>
</dbReference>
<organism evidence="16 17">
    <name type="scientific">candidate division WWE3 bacterium RIFCSPHIGHO2_02_FULL_38_14</name>
    <dbReference type="NCBI Taxonomy" id="1802620"/>
    <lineage>
        <taxon>Bacteria</taxon>
        <taxon>Katanobacteria</taxon>
    </lineage>
</organism>
<evidence type="ECO:0000259" key="15">
    <source>
        <dbReference type="PROSITE" id="PS50901"/>
    </source>
</evidence>
<evidence type="ECO:0000256" key="11">
    <source>
        <dbReference type="ARBA" id="ARBA00023136"/>
    </source>
</evidence>
<dbReference type="InterPro" id="IPR027417">
    <property type="entry name" value="P-loop_NTPase"/>
</dbReference>
<keyword evidence="3" id="KW-1003">Cell membrane</keyword>
<keyword evidence="9 14" id="KW-1133">Transmembrane helix</keyword>
<evidence type="ECO:0000256" key="9">
    <source>
        <dbReference type="ARBA" id="ARBA00022989"/>
    </source>
</evidence>
<keyword evidence="10" id="KW-0238">DNA-binding</keyword>
<dbReference type="GO" id="GO:0005886">
    <property type="term" value="C:plasma membrane"/>
    <property type="evidence" value="ECO:0007669"/>
    <property type="project" value="UniProtKB-SubCell"/>
</dbReference>
<evidence type="ECO:0000256" key="7">
    <source>
        <dbReference type="ARBA" id="ARBA00022829"/>
    </source>
</evidence>
<evidence type="ECO:0000256" key="5">
    <source>
        <dbReference type="ARBA" id="ARBA00022692"/>
    </source>
</evidence>
<evidence type="ECO:0000256" key="4">
    <source>
        <dbReference type="ARBA" id="ARBA00022618"/>
    </source>
</evidence>
<evidence type="ECO:0000256" key="1">
    <source>
        <dbReference type="ARBA" id="ARBA00004651"/>
    </source>
</evidence>
<feature type="transmembrane region" description="Helical" evidence="14">
    <location>
        <begin position="53"/>
        <end position="77"/>
    </location>
</feature>
<comment type="caution">
    <text evidence="16">The sequence shown here is derived from an EMBL/GenBank/DDBJ whole genome shotgun (WGS) entry which is preliminary data.</text>
</comment>
<evidence type="ECO:0000313" key="16">
    <source>
        <dbReference type="EMBL" id="OGC54404.1"/>
    </source>
</evidence>
<keyword evidence="12" id="KW-0131">Cell cycle</keyword>
<keyword evidence="7" id="KW-0159">Chromosome partition</keyword>
<dbReference type="STRING" id="1802620.A3D91_00715"/>
<dbReference type="Gene3D" id="3.30.980.40">
    <property type="match status" value="1"/>
</dbReference>
<accession>A0A1F4VB33</accession>
<evidence type="ECO:0000256" key="8">
    <source>
        <dbReference type="ARBA" id="ARBA00022840"/>
    </source>
</evidence>
<keyword evidence="4" id="KW-0132">Cell division</keyword>
<dbReference type="SUPFAM" id="SSF46785">
    <property type="entry name" value="Winged helix' DNA-binding domain"/>
    <property type="match status" value="1"/>
</dbReference>
<dbReference type="InterPro" id="IPR025199">
    <property type="entry name" value="FtsK_4TM"/>
</dbReference>
<dbReference type="GO" id="GO:0003677">
    <property type="term" value="F:DNA binding"/>
    <property type="evidence" value="ECO:0007669"/>
    <property type="project" value="UniProtKB-KW"/>
</dbReference>
<dbReference type="Gene3D" id="1.10.10.10">
    <property type="entry name" value="Winged helix-like DNA-binding domain superfamily/Winged helix DNA-binding domain"/>
    <property type="match status" value="1"/>
</dbReference>
<comment type="similarity">
    <text evidence="2">Belongs to the FtsK/SpoIIIE/SftA family.</text>
</comment>
<sequence>MPRGRKKKFKLHFNIKPETLKSILAVSLILFAVLGLISFVATDYPLNGRINGMLKGLFGMASLLFPFVIFDMALFLIESIKWKIKEPRIFVGMLLAIIFLAGFLHIFYGVEKGSEDAKDGAGGGIVGYMVAKVLVGTISKFGAIVALLAGFAISAFLVFDVSLNQIMEKASKYKDAATALKVRRNEGKTDNNVQITSGADSITSNQNENGEMPFVDDVEPVKPSFEIVPSMSEPQDKNASFPDSVTLSGTPLINPHLPYANKVWETPPLDLLVEPSNAVPDSGDTKERAKKIKDTLKSFGINVEVADIQAGPTVTQYALEPESGTKISRIASLQYEIAMALSSSTGSVRIEAPIPGKSQIGIEVPNSMRATVSFKSLYTSDPMKVIKSKLGVVLGKDVGGTTRVYDIGRMPHLLVAGATGSGKSVFLHSLIFSMLYRASPHEVKFILMDPKRTELVHYNEIPHLLTPVITEVEKAPSAFKWAVEEMNKRYKLFESAKVRNIEGYNEKSGFQALPYIVIMVDELAEIMIVDPAAVEKSIIRIAQLARATGIHLVLAVQRPSTNIITGLIKANITCRVAFNVASQIDSRVIIDQPGAEKLLGKGDMLFVPPDAKPVRLQGSFITDREINNLVNYLKAQGMPPEYKQEIFDMHEKVNKRVAAGGGEVDEHFEEAKEIVLSTGKASASLLQRRLAVGYARAARIIDELEQKGIIGPASGSKPREILVPKNKTDEFTEEVDTIEGDEYVS</sequence>
<dbReference type="Proteomes" id="UP000178127">
    <property type="component" value="Unassembled WGS sequence"/>
</dbReference>
<dbReference type="SMART" id="SM00843">
    <property type="entry name" value="Ftsk_gamma"/>
    <property type="match status" value="1"/>
</dbReference>
<feature type="transmembrane region" description="Helical" evidence="14">
    <location>
        <begin position="89"/>
        <end position="108"/>
    </location>
</feature>
<dbReference type="InterPro" id="IPR002543">
    <property type="entry name" value="FtsK_dom"/>
</dbReference>
<dbReference type="PANTHER" id="PTHR22683">
    <property type="entry name" value="SPORULATION PROTEIN RELATED"/>
    <property type="match status" value="1"/>
</dbReference>
<dbReference type="InterPro" id="IPR050206">
    <property type="entry name" value="FtsK/SpoIIIE/SftA"/>
</dbReference>
<evidence type="ECO:0000256" key="14">
    <source>
        <dbReference type="SAM" id="Phobius"/>
    </source>
</evidence>
<feature type="transmembrane region" description="Helical" evidence="14">
    <location>
        <begin position="141"/>
        <end position="163"/>
    </location>
</feature>
<dbReference type="Pfam" id="PF13491">
    <property type="entry name" value="FtsK_4TM"/>
    <property type="match status" value="1"/>
</dbReference>
<comment type="subcellular location">
    <subcellularLocation>
        <location evidence="1">Cell membrane</location>
        <topology evidence="1">Multi-pass membrane protein</topology>
    </subcellularLocation>
</comment>
<evidence type="ECO:0000256" key="13">
    <source>
        <dbReference type="PROSITE-ProRule" id="PRU00289"/>
    </source>
</evidence>
<dbReference type="Gene3D" id="3.40.50.300">
    <property type="entry name" value="P-loop containing nucleotide triphosphate hydrolases"/>
    <property type="match status" value="1"/>
</dbReference>
<dbReference type="PROSITE" id="PS50901">
    <property type="entry name" value="FTSK"/>
    <property type="match status" value="1"/>
</dbReference>
<dbReference type="GO" id="GO:0007059">
    <property type="term" value="P:chromosome segregation"/>
    <property type="evidence" value="ECO:0007669"/>
    <property type="project" value="UniProtKB-KW"/>
</dbReference>
<dbReference type="AlphaFoldDB" id="A0A1F4VB33"/>
<dbReference type="EMBL" id="MEVD01000003">
    <property type="protein sequence ID" value="OGC54404.1"/>
    <property type="molecule type" value="Genomic_DNA"/>
</dbReference>
<evidence type="ECO:0000313" key="17">
    <source>
        <dbReference type="Proteomes" id="UP000178127"/>
    </source>
</evidence>
<dbReference type="InterPro" id="IPR036390">
    <property type="entry name" value="WH_DNA-bd_sf"/>
</dbReference>
<evidence type="ECO:0000256" key="6">
    <source>
        <dbReference type="ARBA" id="ARBA00022741"/>
    </source>
</evidence>
<keyword evidence="6 13" id="KW-0547">Nucleotide-binding</keyword>
<gene>
    <name evidence="16" type="ORF">A3D91_00715</name>
</gene>
<dbReference type="Pfam" id="PF09397">
    <property type="entry name" value="FtsK_gamma"/>
    <property type="match status" value="1"/>
</dbReference>
<reference evidence="16 17" key="1">
    <citation type="journal article" date="2016" name="Nat. Commun.">
        <title>Thousands of microbial genomes shed light on interconnected biogeochemical processes in an aquifer system.</title>
        <authorList>
            <person name="Anantharaman K."/>
            <person name="Brown C.T."/>
            <person name="Hug L.A."/>
            <person name="Sharon I."/>
            <person name="Castelle C.J."/>
            <person name="Probst A.J."/>
            <person name="Thomas B.C."/>
            <person name="Singh A."/>
            <person name="Wilkins M.J."/>
            <person name="Karaoz U."/>
            <person name="Brodie E.L."/>
            <person name="Williams K.H."/>
            <person name="Hubbard S.S."/>
            <person name="Banfield J.F."/>
        </authorList>
    </citation>
    <scope>NUCLEOTIDE SEQUENCE [LARGE SCALE GENOMIC DNA]</scope>
</reference>
<feature type="domain" description="FtsK" evidence="15">
    <location>
        <begin position="400"/>
        <end position="587"/>
    </location>
</feature>
<proteinExistence type="inferred from homology"/>
<dbReference type="InterPro" id="IPR018541">
    <property type="entry name" value="Ftsk_gamma"/>
</dbReference>
<keyword evidence="8 13" id="KW-0067">ATP-binding</keyword>
<feature type="transmembrane region" description="Helical" evidence="14">
    <location>
        <begin position="20"/>
        <end position="41"/>
    </location>
</feature>
<protein>
    <recommendedName>
        <fullName evidence="15">FtsK domain-containing protein</fullName>
    </recommendedName>
</protein>
<dbReference type="GO" id="GO:0051301">
    <property type="term" value="P:cell division"/>
    <property type="evidence" value="ECO:0007669"/>
    <property type="project" value="UniProtKB-KW"/>
</dbReference>
<keyword evidence="11 14" id="KW-0472">Membrane</keyword>
<dbReference type="InterPro" id="IPR036388">
    <property type="entry name" value="WH-like_DNA-bd_sf"/>
</dbReference>
<dbReference type="SUPFAM" id="SSF52540">
    <property type="entry name" value="P-loop containing nucleoside triphosphate hydrolases"/>
    <property type="match status" value="1"/>
</dbReference>
<dbReference type="InterPro" id="IPR041027">
    <property type="entry name" value="FtsK_alpha"/>
</dbReference>